<dbReference type="InterPro" id="IPR043857">
    <property type="entry name" value="DUF5819"/>
</dbReference>
<reference evidence="2 3" key="1">
    <citation type="submission" date="2020-04" db="EMBL/GenBank/DDBJ databases">
        <title>Draft genome of Pyxidicoccus fallax type strain.</title>
        <authorList>
            <person name="Whitworth D.E."/>
        </authorList>
    </citation>
    <scope>NUCLEOTIDE SEQUENCE [LARGE SCALE GENOMIC DNA]</scope>
    <source>
        <strain evidence="2 3">DSM 14698</strain>
    </source>
</reference>
<dbReference type="AlphaFoldDB" id="A0A848LRL4"/>
<accession>A0A848LRL4</accession>
<dbReference type="Pfam" id="PF19136">
    <property type="entry name" value="DUF5819"/>
    <property type="match status" value="1"/>
</dbReference>
<keyword evidence="1" id="KW-0812">Transmembrane</keyword>
<dbReference type="Proteomes" id="UP000518300">
    <property type="component" value="Unassembled WGS sequence"/>
</dbReference>
<dbReference type="EMBL" id="JABBJJ010000253">
    <property type="protein sequence ID" value="NMO20568.1"/>
    <property type="molecule type" value="Genomic_DNA"/>
</dbReference>
<dbReference type="RefSeq" id="WP_169349781.1">
    <property type="nucleotide sequence ID" value="NZ_JABBJJ010000253.1"/>
</dbReference>
<evidence type="ECO:0000256" key="1">
    <source>
        <dbReference type="SAM" id="Phobius"/>
    </source>
</evidence>
<sequence length="238" mass="26558">MLRLLARSARGVGLAVRVFTLAGLVAHFALTLLYVFPLNPVKMELGFLANLTIGAYFPQNWSLFAPTPVQTTQELLVRCLKADEVPADPSQPLPTEGWEDVSSAHFKQAQRHRLSSYERLVRPLQNSLRTYLNGGPDLYPFHDACAKGDAEACKVRDTALKPRREQAARMFRRIGSAFCREAFPNATFSAVALRFRERGAVPWSARADGQPKLQDFELGLYKLDETVSLPGFYEAEGT</sequence>
<comment type="caution">
    <text evidence="2">The sequence shown here is derived from an EMBL/GenBank/DDBJ whole genome shotgun (WGS) entry which is preliminary data.</text>
</comment>
<evidence type="ECO:0000313" key="2">
    <source>
        <dbReference type="EMBL" id="NMO20568.1"/>
    </source>
</evidence>
<gene>
    <name evidence="2" type="ORF">HG543_37760</name>
</gene>
<proteinExistence type="predicted"/>
<name>A0A848LRL4_9BACT</name>
<protein>
    <submittedName>
        <fullName evidence="2">Uncharacterized protein</fullName>
    </submittedName>
</protein>
<keyword evidence="1" id="KW-1133">Transmembrane helix</keyword>
<evidence type="ECO:0000313" key="3">
    <source>
        <dbReference type="Proteomes" id="UP000518300"/>
    </source>
</evidence>
<organism evidence="2 3">
    <name type="scientific">Pyxidicoccus fallax</name>
    <dbReference type="NCBI Taxonomy" id="394095"/>
    <lineage>
        <taxon>Bacteria</taxon>
        <taxon>Pseudomonadati</taxon>
        <taxon>Myxococcota</taxon>
        <taxon>Myxococcia</taxon>
        <taxon>Myxococcales</taxon>
        <taxon>Cystobacterineae</taxon>
        <taxon>Myxococcaceae</taxon>
        <taxon>Pyxidicoccus</taxon>
    </lineage>
</organism>
<keyword evidence="1" id="KW-0472">Membrane</keyword>
<feature type="transmembrane region" description="Helical" evidence="1">
    <location>
        <begin position="12"/>
        <end position="36"/>
    </location>
</feature>
<keyword evidence="3" id="KW-1185">Reference proteome</keyword>